<comment type="caution">
    <text evidence="1">The sequence shown here is derived from an EMBL/GenBank/DDBJ whole genome shotgun (WGS) entry which is preliminary data.</text>
</comment>
<dbReference type="Proteomes" id="UP000244989">
    <property type="component" value="Unassembled WGS sequence"/>
</dbReference>
<dbReference type="OrthoDB" id="4772660at2"/>
<evidence type="ECO:0000313" key="1">
    <source>
        <dbReference type="EMBL" id="PWC01661.1"/>
    </source>
</evidence>
<dbReference type="KEGG" id="cyz:C3B44_07465"/>
<organism evidence="1 2">
    <name type="scientific">Corynebacterium yudongzhengii</name>
    <dbReference type="NCBI Taxonomy" id="2080740"/>
    <lineage>
        <taxon>Bacteria</taxon>
        <taxon>Bacillati</taxon>
        <taxon>Actinomycetota</taxon>
        <taxon>Actinomycetes</taxon>
        <taxon>Mycobacteriales</taxon>
        <taxon>Corynebacteriaceae</taxon>
        <taxon>Corynebacterium</taxon>
    </lineage>
</organism>
<dbReference type="AlphaFoldDB" id="A0A2U1T6L6"/>
<reference evidence="2" key="1">
    <citation type="submission" date="2018-04" db="EMBL/GenBank/DDBJ databases">
        <authorList>
            <person name="Liu S."/>
            <person name="Wang Z."/>
            <person name="Li J."/>
        </authorList>
    </citation>
    <scope>NUCLEOTIDE SEQUENCE [LARGE SCALE GENOMIC DNA]</scope>
    <source>
        <strain evidence="2">2189</strain>
    </source>
</reference>
<gene>
    <name evidence="1" type="ORF">DF222_05990</name>
</gene>
<dbReference type="InterPro" id="IPR025339">
    <property type="entry name" value="DUF4245"/>
</dbReference>
<dbReference type="EMBL" id="QEEZ01000009">
    <property type="protein sequence ID" value="PWC01661.1"/>
    <property type="molecule type" value="Genomic_DNA"/>
</dbReference>
<protein>
    <submittedName>
        <fullName evidence="1">DUF4245 domain-containing protein</fullName>
    </submittedName>
</protein>
<accession>A0A2U1T6L6</accession>
<name>A0A2U1T6L6_9CORY</name>
<evidence type="ECO:0000313" key="2">
    <source>
        <dbReference type="Proteomes" id="UP000244989"/>
    </source>
</evidence>
<keyword evidence="2" id="KW-1185">Reference proteome</keyword>
<sequence length="174" mass="18573">MIISMAVIVVLTVAIILPTGLCTFNPGAPESGPVHEVDERTFLSLEAGAADYDLVIPTVPADWTANSARRTSIGQTPAPVVGYVTGENGFLQLVQTDLPEEEAVDGIDGELRSLDRTEDIRGVEVSVHTSENEDVRDLWSFTEGGVTYLINGVAADDEFATLIEATLDGEPVEN</sequence>
<dbReference type="Pfam" id="PF14030">
    <property type="entry name" value="DUF4245"/>
    <property type="match status" value="1"/>
</dbReference>
<proteinExistence type="predicted"/>